<evidence type="ECO:0000313" key="17">
    <source>
        <dbReference type="Proteomes" id="UP000078546"/>
    </source>
</evidence>
<dbReference type="PANTHER" id="PTHR43381">
    <property type="entry name" value="TRANSLATION INITIATION FACTOR IF-2-RELATED"/>
    <property type="match status" value="1"/>
</dbReference>
<dbReference type="EMBL" id="FLQV01000545">
    <property type="protein sequence ID" value="SBS95451.1"/>
    <property type="molecule type" value="Genomic_DNA"/>
</dbReference>
<dbReference type="InterPro" id="IPR009000">
    <property type="entry name" value="Transl_B-barrel_sf"/>
</dbReference>
<dbReference type="Proteomes" id="UP000078560">
    <property type="component" value="Unassembled WGS sequence"/>
</dbReference>
<dbReference type="PROSITE" id="PS51722">
    <property type="entry name" value="G_TR_2"/>
    <property type="match status" value="1"/>
</dbReference>
<evidence type="ECO:0000256" key="1">
    <source>
        <dbReference type="ARBA" id="ARBA00004496"/>
    </source>
</evidence>
<dbReference type="CDD" id="cd03703">
    <property type="entry name" value="aeIF5B_II"/>
    <property type="match status" value="1"/>
</dbReference>
<sequence>MMQYRNVVTSQRSHFTPLNEAQRGRNSEQQGETRRDFLPYSECSYCTYLPYNWYCPHHHPACVSQRKDFPFVYPLDRMSKSKKGKKKDDLDAILAELGIEEKREDDINDKNYEVGEGGKGKEENEATKISKSKKKKEKLKQKKEQMKSKENEEEVAVEQDGQATNEAAPNEVAPNEEALSKADGPNDDAAKKNKKKKKKEKEKEKKGTTGMSEMAKAAAERLRLLKEHEEKMKEEERRKREEEEERIKKEEEEKEKKRLAKLEKKMQLKKEGKLLSAKAKEEKKKKELYLQTLKESGVLVEPKEKQKAKAEIINLDLNKTKLLLKKKKNKPITNSNNDDKNKKNGNDSSNENENEKKETQKEEEKKEIVPDDWEDFLNIDEENKKEKLLNEQKEKEKKEKVKDNKSVGVSGKKGIGDKRDTLGKKGKKKTDNNDDGENAEENEDEEESAYRSAIVCILGHVDTGKTKLLDKLRHTNVQDNEAGGITQQIGATFFPKEVLDKEIRKVDNRIRCLSKGIMIIDTPGHESFYNLRKRGSSLCDIAILVIDLMHGLEQQTKESIQILKQRNCPFVIALNKIDRLYMWNKNDWTPFNNTFKKQKQDTQEEFHDRLKNTLNELYEQGLNCHLYWENPNPRKYVSIVPTSAITGEGIADLIMILVKLTQNFMLKNIQYHDKLECTVLEVKNIEGLGTTVDVILTNGVLKESDTIVLCGINGPIVTVIRALLTPQPLKELRIKNEYIHHKYIKACIGVKISANGLEEVLCGTSLFVANSSDEIDEYKKKVMTDVSDVFNHVDKSGVGLYVMASTLGSLEALLIFLNDSKIPVFSVNLGTVQKKDVKKASIMREKGKPEYSVILAFDVKIDPEAEKEAQLLGVEIMQKDIIYHLFDAFTLYMKKIEDEKKQSKLSDAIFPCELSIINDCIFNKKDPIVIGVKIDCGILKIGTPLYIPEKNLKIGHVVSLESNKKSCDKAKKGEEVCIKISGEPHVTYGRHFDSSQKIYSKITRESIDVLKEYFRSELTMEDWRLVVQLKKILNIV</sequence>
<feature type="compositionally biased region" description="Basic residues" evidence="13">
    <location>
        <begin position="130"/>
        <end position="141"/>
    </location>
</feature>
<feature type="region of interest" description="Disordered" evidence="13">
    <location>
        <begin position="323"/>
        <end position="446"/>
    </location>
</feature>
<evidence type="ECO:0000256" key="5">
    <source>
        <dbReference type="ARBA" id="ARBA00022490"/>
    </source>
</evidence>
<proteinExistence type="inferred from homology"/>
<dbReference type="InterPro" id="IPR023115">
    <property type="entry name" value="TIF_IF2_dom3"/>
</dbReference>
<evidence type="ECO:0000256" key="13">
    <source>
        <dbReference type="SAM" id="MobiDB-lite"/>
    </source>
</evidence>
<dbReference type="Gene3D" id="3.40.50.300">
    <property type="entry name" value="P-loop containing nucleotide triphosphate hydrolases"/>
    <property type="match status" value="1"/>
</dbReference>
<dbReference type="Pfam" id="PF11987">
    <property type="entry name" value="IF-2"/>
    <property type="match status" value="1"/>
</dbReference>
<feature type="compositionally biased region" description="Basic and acidic residues" evidence="13">
    <location>
        <begin position="218"/>
        <end position="258"/>
    </location>
</feature>
<dbReference type="InterPro" id="IPR036925">
    <property type="entry name" value="TIF_IF2_dom3_sf"/>
</dbReference>
<evidence type="ECO:0000256" key="12">
    <source>
        <dbReference type="ARBA" id="ARBA00032478"/>
    </source>
</evidence>
<name>A0A1A8WRB0_PLAOA</name>
<feature type="compositionally biased region" description="Basic and acidic residues" evidence="13">
    <location>
        <begin position="381"/>
        <end position="405"/>
    </location>
</feature>
<evidence type="ECO:0000256" key="3">
    <source>
        <dbReference type="ARBA" id="ARBA00011986"/>
    </source>
</evidence>
<dbReference type="InterPro" id="IPR000795">
    <property type="entry name" value="T_Tr_GTP-bd_dom"/>
</dbReference>
<evidence type="ECO:0000313" key="18">
    <source>
        <dbReference type="Proteomes" id="UP000078560"/>
    </source>
</evidence>
<feature type="compositionally biased region" description="Basic and acidic residues" evidence="13">
    <location>
        <begin position="353"/>
        <end position="369"/>
    </location>
</feature>
<organism evidence="16 17">
    <name type="scientific">Plasmodium ovale curtisi</name>
    <dbReference type="NCBI Taxonomy" id="864141"/>
    <lineage>
        <taxon>Eukaryota</taxon>
        <taxon>Sar</taxon>
        <taxon>Alveolata</taxon>
        <taxon>Apicomplexa</taxon>
        <taxon>Aconoidasida</taxon>
        <taxon>Haemosporida</taxon>
        <taxon>Plasmodiidae</taxon>
        <taxon>Plasmodium</taxon>
        <taxon>Plasmodium (Plasmodium)</taxon>
    </lineage>
</organism>
<dbReference type="Proteomes" id="UP000078546">
    <property type="component" value="Unassembled WGS sequence"/>
</dbReference>
<feature type="compositionally biased region" description="Basic and acidic residues" evidence="13">
    <location>
        <begin position="110"/>
        <end position="128"/>
    </location>
</feature>
<dbReference type="GO" id="GO:0005739">
    <property type="term" value="C:mitochondrion"/>
    <property type="evidence" value="ECO:0007669"/>
    <property type="project" value="TreeGrafter"/>
</dbReference>
<keyword evidence="9" id="KW-0378">Hydrolase</keyword>
<dbReference type="FunFam" id="2.40.30.10:FF:000026">
    <property type="entry name" value="Eukaryotic translation initiation factor 5B"/>
    <property type="match status" value="1"/>
</dbReference>
<keyword evidence="7" id="KW-0479">Metal-binding</keyword>
<dbReference type="GO" id="GO:0005525">
    <property type="term" value="F:GTP binding"/>
    <property type="evidence" value="ECO:0007669"/>
    <property type="project" value="UniProtKB-KW"/>
</dbReference>
<dbReference type="GO" id="GO:0046872">
    <property type="term" value="F:metal ion binding"/>
    <property type="evidence" value="ECO:0007669"/>
    <property type="project" value="UniProtKB-KW"/>
</dbReference>
<evidence type="ECO:0000313" key="15">
    <source>
        <dbReference type="EMBL" id="SBS85572.1"/>
    </source>
</evidence>
<keyword evidence="6 16" id="KW-0396">Initiation factor</keyword>
<dbReference type="PANTHER" id="PTHR43381:SF4">
    <property type="entry name" value="EUKARYOTIC TRANSLATION INITIATION FACTOR 5B"/>
    <property type="match status" value="1"/>
</dbReference>
<dbReference type="AlphaFoldDB" id="A0A1A8WRB0"/>
<feature type="compositionally biased region" description="Polar residues" evidence="13">
    <location>
        <begin position="1"/>
        <end position="16"/>
    </location>
</feature>
<dbReference type="EC" id="3.6.5.3" evidence="3"/>
<evidence type="ECO:0000256" key="7">
    <source>
        <dbReference type="ARBA" id="ARBA00022723"/>
    </source>
</evidence>
<dbReference type="NCBIfam" id="TIGR00231">
    <property type="entry name" value="small_GTP"/>
    <property type="match status" value="1"/>
</dbReference>
<dbReference type="FunFam" id="2.40.30.10:FF:000013">
    <property type="entry name" value="eukaryotic translation initiation factor 5B"/>
    <property type="match status" value="1"/>
</dbReference>
<dbReference type="CDD" id="cd16266">
    <property type="entry name" value="IF2_aeIF5B_IV"/>
    <property type="match status" value="1"/>
</dbReference>
<reference evidence="16" key="1">
    <citation type="submission" date="2016-05" db="EMBL/GenBank/DDBJ databases">
        <authorList>
            <person name="Lavstsen T."/>
            <person name="Jespersen J.S."/>
        </authorList>
    </citation>
    <scope>NUCLEOTIDE SEQUENCE [LARGE SCALE GENOMIC DNA]</scope>
</reference>
<comment type="subcellular location">
    <subcellularLocation>
        <location evidence="1">Cytoplasm</location>
    </subcellularLocation>
</comment>
<comment type="similarity">
    <text evidence="2">Belongs to the TRAFAC class translation factor GTPase superfamily. Classic translation factor GTPase family. IF-2 subfamily.</text>
</comment>
<dbReference type="Pfam" id="PF14578">
    <property type="entry name" value="GTP_EFTU_D4"/>
    <property type="match status" value="1"/>
</dbReference>
<evidence type="ECO:0000256" key="4">
    <source>
        <dbReference type="ARBA" id="ARBA00013824"/>
    </source>
</evidence>
<dbReference type="CDD" id="cd01887">
    <property type="entry name" value="IF2_eIF5B"/>
    <property type="match status" value="1"/>
</dbReference>
<dbReference type="FunFam" id="3.40.50.10050:FF:000002">
    <property type="entry name" value="Eukaryotic translation initiation factor 5B"/>
    <property type="match status" value="1"/>
</dbReference>
<dbReference type="GO" id="GO:0003924">
    <property type="term" value="F:GTPase activity"/>
    <property type="evidence" value="ECO:0007669"/>
    <property type="project" value="InterPro"/>
</dbReference>
<dbReference type="EMBL" id="FLQU01000431">
    <property type="protein sequence ID" value="SBS85572.1"/>
    <property type="molecule type" value="Genomic_DNA"/>
</dbReference>
<dbReference type="SUPFAM" id="SSF52540">
    <property type="entry name" value="P-loop containing nucleoside triphosphate hydrolases"/>
    <property type="match status" value="1"/>
</dbReference>
<dbReference type="Pfam" id="PF00009">
    <property type="entry name" value="GTP_EFTU"/>
    <property type="match status" value="1"/>
</dbReference>
<keyword evidence="10" id="KW-0648">Protein biosynthesis</keyword>
<dbReference type="InterPro" id="IPR029459">
    <property type="entry name" value="EFTU-type"/>
</dbReference>
<feature type="region of interest" description="Disordered" evidence="13">
    <location>
        <begin position="1"/>
        <end position="33"/>
    </location>
</feature>
<feature type="region of interest" description="Disordered" evidence="13">
    <location>
        <begin position="110"/>
        <end position="258"/>
    </location>
</feature>
<keyword evidence="5" id="KW-0963">Cytoplasm</keyword>
<feature type="compositionally biased region" description="Acidic residues" evidence="13">
    <location>
        <begin position="370"/>
        <end position="380"/>
    </location>
</feature>
<dbReference type="InterPro" id="IPR005225">
    <property type="entry name" value="Small_GTP-bd"/>
</dbReference>
<feature type="compositionally biased region" description="Acidic residues" evidence="13">
    <location>
        <begin position="433"/>
        <end position="446"/>
    </location>
</feature>
<evidence type="ECO:0000256" key="11">
    <source>
        <dbReference type="ARBA" id="ARBA00023134"/>
    </source>
</evidence>
<dbReference type="SUPFAM" id="SSF52156">
    <property type="entry name" value="Initiation factor IF2/eIF5b, domain 3"/>
    <property type="match status" value="1"/>
</dbReference>
<evidence type="ECO:0000313" key="16">
    <source>
        <dbReference type="EMBL" id="SBS95451.1"/>
    </source>
</evidence>
<keyword evidence="11" id="KW-0342">GTP-binding</keyword>
<dbReference type="SUPFAM" id="SSF50447">
    <property type="entry name" value="Translation proteins"/>
    <property type="match status" value="1"/>
</dbReference>
<dbReference type="InterPro" id="IPR015760">
    <property type="entry name" value="TIF_IF2"/>
</dbReference>
<dbReference type="Gene3D" id="2.40.30.10">
    <property type="entry name" value="Translation factors"/>
    <property type="match status" value="2"/>
</dbReference>
<feature type="compositionally biased region" description="Low complexity" evidence="13">
    <location>
        <begin position="165"/>
        <end position="177"/>
    </location>
</feature>
<keyword evidence="8" id="KW-0547">Nucleotide-binding</keyword>
<protein>
    <recommendedName>
        <fullName evidence="4">Eukaryotic translation initiation factor 5B</fullName>
        <ecNumber evidence="3">3.6.5.3</ecNumber>
    </recommendedName>
    <alternativeName>
        <fullName evidence="12">Translation initiation factor IF-2</fullName>
    </alternativeName>
</protein>
<reference evidence="17 18" key="2">
    <citation type="submission" date="2016-05" db="EMBL/GenBank/DDBJ databases">
        <authorList>
            <person name="Naeem Raeece"/>
        </authorList>
    </citation>
    <scope>NUCLEOTIDE SEQUENCE [LARGE SCALE GENOMIC DNA]</scope>
</reference>
<evidence type="ECO:0000256" key="2">
    <source>
        <dbReference type="ARBA" id="ARBA00007733"/>
    </source>
</evidence>
<dbReference type="PRINTS" id="PR00315">
    <property type="entry name" value="ELONGATNFCT"/>
</dbReference>
<dbReference type="GO" id="GO:0003743">
    <property type="term" value="F:translation initiation factor activity"/>
    <property type="evidence" value="ECO:0007669"/>
    <property type="project" value="UniProtKB-KW"/>
</dbReference>
<dbReference type="NCBIfam" id="NF003078">
    <property type="entry name" value="PRK04004.1"/>
    <property type="match status" value="1"/>
</dbReference>
<gene>
    <name evidence="16" type="ORF">POVCU1_029660</name>
    <name evidence="15" type="ORF">POVCU2_0032240</name>
</gene>
<evidence type="ECO:0000256" key="8">
    <source>
        <dbReference type="ARBA" id="ARBA00022741"/>
    </source>
</evidence>
<feature type="compositionally biased region" description="Basic and acidic residues" evidence="13">
    <location>
        <begin position="22"/>
        <end position="33"/>
    </location>
</feature>
<feature type="domain" description="Tr-type G" evidence="14">
    <location>
        <begin position="450"/>
        <end position="666"/>
    </location>
</feature>
<feature type="compositionally biased region" description="Basic and acidic residues" evidence="13">
    <location>
        <begin position="414"/>
        <end position="423"/>
    </location>
</feature>
<dbReference type="FunFam" id="3.40.50.300:FF:000112">
    <property type="entry name" value="Eukaryotic translation initiation factor 5B"/>
    <property type="match status" value="1"/>
</dbReference>
<evidence type="ECO:0000256" key="10">
    <source>
        <dbReference type="ARBA" id="ARBA00022917"/>
    </source>
</evidence>
<evidence type="ECO:0000256" key="6">
    <source>
        <dbReference type="ARBA" id="ARBA00022540"/>
    </source>
</evidence>
<dbReference type="InterPro" id="IPR027417">
    <property type="entry name" value="P-loop_NTPase"/>
</dbReference>
<evidence type="ECO:0000256" key="9">
    <source>
        <dbReference type="ARBA" id="ARBA00022801"/>
    </source>
</evidence>
<accession>A0A1A8WRB0</accession>
<evidence type="ECO:0000259" key="14">
    <source>
        <dbReference type="PROSITE" id="PS51722"/>
    </source>
</evidence>
<dbReference type="Gene3D" id="3.40.50.10050">
    <property type="entry name" value="Translation initiation factor IF- 2, domain 3"/>
    <property type="match status" value="1"/>
</dbReference>